<feature type="compositionally biased region" description="Low complexity" evidence="9">
    <location>
        <begin position="573"/>
        <end position="584"/>
    </location>
</feature>
<evidence type="ECO:0000313" key="12">
    <source>
        <dbReference type="Proteomes" id="UP000015241"/>
    </source>
</evidence>
<feature type="compositionally biased region" description="Low complexity" evidence="9">
    <location>
        <begin position="884"/>
        <end position="909"/>
    </location>
</feature>
<feature type="compositionally biased region" description="Polar residues" evidence="9">
    <location>
        <begin position="777"/>
        <end position="790"/>
    </location>
</feature>
<feature type="compositionally biased region" description="Polar residues" evidence="9">
    <location>
        <begin position="649"/>
        <end position="669"/>
    </location>
</feature>
<evidence type="ECO:0000259" key="10">
    <source>
        <dbReference type="PROSITE" id="PS50011"/>
    </source>
</evidence>
<feature type="compositionally biased region" description="Low complexity" evidence="9">
    <location>
        <begin position="619"/>
        <end position="633"/>
    </location>
</feature>
<feature type="compositionally biased region" description="Low complexity" evidence="9">
    <location>
        <begin position="837"/>
        <end position="846"/>
    </location>
</feature>
<dbReference type="Gene3D" id="1.10.510.10">
    <property type="entry name" value="Transferase(Phosphotransferase) domain 1"/>
    <property type="match status" value="1"/>
</dbReference>
<dbReference type="PROSITE" id="PS50011">
    <property type="entry name" value="PROTEIN_KINASE_DOM"/>
    <property type="match status" value="1"/>
</dbReference>
<feature type="region of interest" description="Disordered" evidence="9">
    <location>
        <begin position="757"/>
        <end position="1057"/>
    </location>
</feature>
<dbReference type="GO" id="GO:0005634">
    <property type="term" value="C:nucleus"/>
    <property type="evidence" value="ECO:0007669"/>
    <property type="project" value="TreeGrafter"/>
</dbReference>
<dbReference type="Pfam" id="PF00069">
    <property type="entry name" value="Pkinase"/>
    <property type="match status" value="2"/>
</dbReference>
<reference evidence="11 12" key="1">
    <citation type="journal article" date="2012" name="Science">
        <title>The Paleozoic origin of enzymatic lignin decomposition reconstructed from 31 fungal genomes.</title>
        <authorList>
            <person name="Floudas D."/>
            <person name="Binder M."/>
            <person name="Riley R."/>
            <person name="Barry K."/>
            <person name="Blanchette R.A."/>
            <person name="Henrissat B."/>
            <person name="Martinez A.T."/>
            <person name="Otillar R."/>
            <person name="Spatafora J.W."/>
            <person name="Yadav J.S."/>
            <person name="Aerts A."/>
            <person name="Benoit I."/>
            <person name="Boyd A."/>
            <person name="Carlson A."/>
            <person name="Copeland A."/>
            <person name="Coutinho P.M."/>
            <person name="de Vries R.P."/>
            <person name="Ferreira P."/>
            <person name="Findley K."/>
            <person name="Foster B."/>
            <person name="Gaskell J."/>
            <person name="Glotzer D."/>
            <person name="Gorecki P."/>
            <person name="Heitman J."/>
            <person name="Hesse C."/>
            <person name="Hori C."/>
            <person name="Igarashi K."/>
            <person name="Jurgens J.A."/>
            <person name="Kallen N."/>
            <person name="Kersten P."/>
            <person name="Kohler A."/>
            <person name="Kuees U."/>
            <person name="Kumar T.K.A."/>
            <person name="Kuo A."/>
            <person name="LaButti K."/>
            <person name="Larrondo L.F."/>
            <person name="Lindquist E."/>
            <person name="Ling A."/>
            <person name="Lombard V."/>
            <person name="Lucas S."/>
            <person name="Lundell T."/>
            <person name="Martin R."/>
            <person name="McLaughlin D.J."/>
            <person name="Morgenstern I."/>
            <person name="Morin E."/>
            <person name="Murat C."/>
            <person name="Nagy L.G."/>
            <person name="Nolan M."/>
            <person name="Ohm R.A."/>
            <person name="Patyshakuliyeva A."/>
            <person name="Rokas A."/>
            <person name="Ruiz-Duenas F.J."/>
            <person name="Sabat G."/>
            <person name="Salamov A."/>
            <person name="Samejima M."/>
            <person name="Schmutz J."/>
            <person name="Slot J.C."/>
            <person name="St John F."/>
            <person name="Stenlid J."/>
            <person name="Sun H."/>
            <person name="Sun S."/>
            <person name="Syed K."/>
            <person name="Tsang A."/>
            <person name="Wiebenga A."/>
            <person name="Young D."/>
            <person name="Pisabarro A."/>
            <person name="Eastwood D.C."/>
            <person name="Martin F."/>
            <person name="Cullen D."/>
            <person name="Grigoriev I.V."/>
            <person name="Hibbett D.S."/>
        </authorList>
    </citation>
    <scope>NUCLEOTIDE SEQUENCE</scope>
    <source>
        <strain evidence="12">FP-58527</strain>
    </source>
</reference>
<dbReference type="PANTHER" id="PTHR24343:SF449">
    <property type="entry name" value="SERINE_THREONINE PROTEIN KINASE"/>
    <property type="match status" value="1"/>
</dbReference>
<evidence type="ECO:0000256" key="8">
    <source>
        <dbReference type="ARBA" id="ARBA00048679"/>
    </source>
</evidence>
<feature type="compositionally biased region" description="Polar residues" evidence="9">
    <location>
        <begin position="910"/>
        <end position="949"/>
    </location>
</feature>
<feature type="compositionally biased region" description="Basic residues" evidence="9">
    <location>
        <begin position="634"/>
        <end position="645"/>
    </location>
</feature>
<organism evidence="11 12">
    <name type="scientific">Fomitopsis schrenkii</name>
    <name type="common">Brown rot fungus</name>
    <dbReference type="NCBI Taxonomy" id="2126942"/>
    <lineage>
        <taxon>Eukaryota</taxon>
        <taxon>Fungi</taxon>
        <taxon>Dikarya</taxon>
        <taxon>Basidiomycota</taxon>
        <taxon>Agaricomycotina</taxon>
        <taxon>Agaricomycetes</taxon>
        <taxon>Polyporales</taxon>
        <taxon>Fomitopsis</taxon>
    </lineage>
</organism>
<dbReference type="GO" id="GO:0005524">
    <property type="term" value="F:ATP binding"/>
    <property type="evidence" value="ECO:0007669"/>
    <property type="project" value="UniProtKB-KW"/>
</dbReference>
<dbReference type="SMART" id="SM00220">
    <property type="entry name" value="S_TKc"/>
    <property type="match status" value="1"/>
</dbReference>
<dbReference type="GO" id="GO:0004674">
    <property type="term" value="F:protein serine/threonine kinase activity"/>
    <property type="evidence" value="ECO:0007669"/>
    <property type="project" value="UniProtKB-KW"/>
</dbReference>
<dbReference type="InterPro" id="IPR011009">
    <property type="entry name" value="Kinase-like_dom_sf"/>
</dbReference>
<dbReference type="AlphaFoldDB" id="S8DYE0"/>
<dbReference type="eggNOG" id="KOG0583">
    <property type="taxonomic scope" value="Eukaryota"/>
</dbReference>
<name>S8DYE0_FOMSC</name>
<keyword evidence="2" id="KW-0723">Serine/threonine-protein kinase</keyword>
<feature type="region of interest" description="Disordered" evidence="9">
    <location>
        <begin position="556"/>
        <end position="694"/>
    </location>
</feature>
<dbReference type="SUPFAM" id="SSF56112">
    <property type="entry name" value="Protein kinase-like (PK-like)"/>
    <property type="match status" value="1"/>
</dbReference>
<evidence type="ECO:0000313" key="11">
    <source>
        <dbReference type="EMBL" id="EPS97637.1"/>
    </source>
</evidence>
<feature type="compositionally biased region" description="Polar residues" evidence="9">
    <location>
        <begin position="676"/>
        <end position="688"/>
    </location>
</feature>
<feature type="region of interest" description="Disordered" evidence="9">
    <location>
        <begin position="714"/>
        <end position="737"/>
    </location>
</feature>
<evidence type="ECO:0000256" key="1">
    <source>
        <dbReference type="ARBA" id="ARBA00012513"/>
    </source>
</evidence>
<evidence type="ECO:0000256" key="5">
    <source>
        <dbReference type="ARBA" id="ARBA00022777"/>
    </source>
</evidence>
<evidence type="ECO:0000256" key="7">
    <source>
        <dbReference type="ARBA" id="ARBA00047899"/>
    </source>
</evidence>
<feature type="compositionally biased region" description="Polar residues" evidence="9">
    <location>
        <begin position="827"/>
        <end position="836"/>
    </location>
</feature>
<dbReference type="OrthoDB" id="541276at2759"/>
<evidence type="ECO:0000256" key="6">
    <source>
        <dbReference type="ARBA" id="ARBA00022840"/>
    </source>
</evidence>
<feature type="region of interest" description="Disordered" evidence="9">
    <location>
        <begin position="62"/>
        <end position="122"/>
    </location>
</feature>
<gene>
    <name evidence="11" type="ORF">FOMPIDRAFT_1024936</name>
</gene>
<dbReference type="EMBL" id="KE504174">
    <property type="protein sequence ID" value="EPS97637.1"/>
    <property type="molecule type" value="Genomic_DNA"/>
</dbReference>
<dbReference type="EC" id="2.7.11.1" evidence="1"/>
<dbReference type="InParanoid" id="S8DYE0"/>
<accession>S8DYE0</accession>
<feature type="compositionally biased region" description="Low complexity" evidence="9">
    <location>
        <begin position="310"/>
        <end position="335"/>
    </location>
</feature>
<dbReference type="InterPro" id="IPR000719">
    <property type="entry name" value="Prot_kinase_dom"/>
</dbReference>
<dbReference type="Gene3D" id="3.30.200.20">
    <property type="entry name" value="Phosphorylase Kinase, domain 1"/>
    <property type="match status" value="1"/>
</dbReference>
<comment type="catalytic activity">
    <reaction evidence="7">
        <text>L-threonyl-[protein] + ATP = O-phospho-L-threonyl-[protein] + ADP + H(+)</text>
        <dbReference type="Rhea" id="RHEA:46608"/>
        <dbReference type="Rhea" id="RHEA-COMP:11060"/>
        <dbReference type="Rhea" id="RHEA-COMP:11605"/>
        <dbReference type="ChEBI" id="CHEBI:15378"/>
        <dbReference type="ChEBI" id="CHEBI:30013"/>
        <dbReference type="ChEBI" id="CHEBI:30616"/>
        <dbReference type="ChEBI" id="CHEBI:61977"/>
        <dbReference type="ChEBI" id="CHEBI:456216"/>
        <dbReference type="EC" id="2.7.11.1"/>
    </reaction>
</comment>
<evidence type="ECO:0000256" key="9">
    <source>
        <dbReference type="SAM" id="MobiDB-lite"/>
    </source>
</evidence>
<keyword evidence="4" id="KW-0547">Nucleotide-binding</keyword>
<dbReference type="PROSITE" id="PS00108">
    <property type="entry name" value="PROTEIN_KINASE_ST"/>
    <property type="match status" value="1"/>
</dbReference>
<feature type="region of interest" description="Disordered" evidence="9">
    <location>
        <begin position="1"/>
        <end position="36"/>
    </location>
</feature>
<keyword evidence="6" id="KW-0067">ATP-binding</keyword>
<proteinExistence type="predicted"/>
<keyword evidence="12" id="KW-1185">Reference proteome</keyword>
<dbReference type="GO" id="GO:0005737">
    <property type="term" value="C:cytoplasm"/>
    <property type="evidence" value="ECO:0007669"/>
    <property type="project" value="TreeGrafter"/>
</dbReference>
<keyword evidence="3" id="KW-0808">Transferase</keyword>
<feature type="compositionally biased region" description="Polar residues" evidence="9">
    <location>
        <begin position="113"/>
        <end position="122"/>
    </location>
</feature>
<feature type="region of interest" description="Disordered" evidence="9">
    <location>
        <begin position="308"/>
        <end position="335"/>
    </location>
</feature>
<comment type="catalytic activity">
    <reaction evidence="8">
        <text>L-seryl-[protein] + ATP = O-phospho-L-seryl-[protein] + ADP + H(+)</text>
        <dbReference type="Rhea" id="RHEA:17989"/>
        <dbReference type="Rhea" id="RHEA-COMP:9863"/>
        <dbReference type="Rhea" id="RHEA-COMP:11604"/>
        <dbReference type="ChEBI" id="CHEBI:15378"/>
        <dbReference type="ChEBI" id="CHEBI:29999"/>
        <dbReference type="ChEBI" id="CHEBI:30616"/>
        <dbReference type="ChEBI" id="CHEBI:83421"/>
        <dbReference type="ChEBI" id="CHEBI:456216"/>
        <dbReference type="EC" id="2.7.11.1"/>
    </reaction>
</comment>
<feature type="domain" description="Protein kinase" evidence="10">
    <location>
        <begin position="173"/>
        <end position="531"/>
    </location>
</feature>
<dbReference type="InterPro" id="IPR008271">
    <property type="entry name" value="Ser/Thr_kinase_AS"/>
</dbReference>
<dbReference type="STRING" id="743788.S8DYE0"/>
<sequence>MLQYPVQLPPLSLTSSKRTPLIRRDTSDDLQNGSLTHKRAFTDKLVPSRPSQHVVPIHVSTAFSTASSPTSTPPATPSPNPRLSIKQAPRSPLISSPHQLPSPIPRSPHPLKSNLSSYDAKSYGSSNSSVVADVLAPGDLVGDGLPLQGETIVRVPISSSEPRADYDDPAKEFEVVRMLGTGSYAVVYLVREVLSRPRSPPSDDEHGVAVTGSMEMDDGYFARHHAVEYGREYAIKVLSKANLDRDALDAQLVEATIHQSLPAHPNIVTLHRTLETPSFLLLLLEFVPGEDLFYFLEQARDHYEVDPLASDLSTTPPSDSSCSSSRTPSSPSLLSSLAPSQLLSRTRLRLIASMFSQMCEAVATCHDNSVFHRDIKPENFIVTDGWTTLPDGRRERKVVVKLTDFGLSTTETDSADMDCGSAPYMSFECRNNLHPTYSPRAADVWSLGIVLINMLYHYNPWTDAAEGACNSFEAFRQSPVHFFMTRFAGMTAPVAEFIATKVFCLLDGPRDNGKRISARAFGIWVRDLPTLLGGERSGHMRTVSISSVHGYRLASIPHSRRPSLRSPTPMDIAASRRASQSMSRVPSLIPAQAAAETSVLSTVPDQEMEEVDEEPDTMGRTASGAASSRSASTQKRRKRGARKGKGSMLSPTTPQDATLTTLAEASQTLAREISRTSRQSQAVSTSSGRAAPDFAPPAMVPSVLGAPFPFSSSAMASTTSVPASSSSSSSAISKKPSKWKLSFGKASSAGVKVPPVEETPAEVSNGNVLHASAPSKPMSSTASNVTNLLMSLNAPPAPSSLKPEPEDIGNWNSRGRRPKNTHPYGQYASNASTWGPSSSSIFTSNSNLEHRGPQGVDQRSQRAVSPVSKRGVSPTSTRSGRPLASSASSMASSNNWRSSMSSAGTSTSAFTRYSNGSVRSVATAATSLSSGSWRSNQTGASKYSSSNENRPVGLPANVKFVQGMPWEIDQPAPNKPRKPGEVDHRSTGPPQRKPRRAKPTDSGLDTISERPHPKPVNTRMDAASSTTDLAGLQRDRYEEGSAEGDNDGPRKVQKGQINALAKMLSALRR</sequence>
<feature type="compositionally biased region" description="Pro residues" evidence="9">
    <location>
        <begin position="71"/>
        <end position="80"/>
    </location>
</feature>
<evidence type="ECO:0000256" key="4">
    <source>
        <dbReference type="ARBA" id="ARBA00022741"/>
    </source>
</evidence>
<evidence type="ECO:0000256" key="2">
    <source>
        <dbReference type="ARBA" id="ARBA00022527"/>
    </source>
</evidence>
<protein>
    <recommendedName>
        <fullName evidence="1">non-specific serine/threonine protein kinase</fullName>
        <ecNumber evidence="1">2.7.11.1</ecNumber>
    </recommendedName>
</protein>
<dbReference type="Proteomes" id="UP000015241">
    <property type="component" value="Unassembled WGS sequence"/>
</dbReference>
<dbReference type="HOGENOM" id="CLU_010087_0_0_1"/>
<feature type="compositionally biased region" description="Low complexity" evidence="9">
    <location>
        <begin position="714"/>
        <end position="734"/>
    </location>
</feature>
<dbReference type="PANTHER" id="PTHR24343">
    <property type="entry name" value="SERINE/THREONINE KINASE"/>
    <property type="match status" value="1"/>
</dbReference>
<keyword evidence="5" id="KW-0418">Kinase</keyword>
<feature type="compositionally biased region" description="Acidic residues" evidence="9">
    <location>
        <begin position="606"/>
        <end position="616"/>
    </location>
</feature>
<evidence type="ECO:0000256" key="3">
    <source>
        <dbReference type="ARBA" id="ARBA00022679"/>
    </source>
</evidence>